<evidence type="ECO:0000256" key="13">
    <source>
        <dbReference type="SAM" id="MobiDB-lite"/>
    </source>
</evidence>
<feature type="compositionally biased region" description="Low complexity" evidence="13">
    <location>
        <begin position="205"/>
        <end position="220"/>
    </location>
</feature>
<evidence type="ECO:0000256" key="5">
    <source>
        <dbReference type="ARBA" id="ARBA00022723"/>
    </source>
</evidence>
<feature type="binding site" evidence="12">
    <location>
        <position position="315"/>
    </location>
    <ligand>
        <name>K(+)</name>
        <dbReference type="ChEBI" id="CHEBI:29103"/>
    </ligand>
</feature>
<evidence type="ECO:0000256" key="12">
    <source>
        <dbReference type="HAMAP-Rule" id="MF_01987"/>
    </source>
</evidence>
<keyword evidence="10 12" id="KW-0630">Potassium</keyword>
<evidence type="ECO:0000256" key="3">
    <source>
        <dbReference type="ARBA" id="ARBA00016943"/>
    </source>
</evidence>
<proteinExistence type="inferred from homology"/>
<comment type="similarity">
    <text evidence="12">Belongs to the carbohydrate kinase PfkB family. Ribokinase subfamily.</text>
</comment>
<dbReference type="Gene3D" id="3.40.1190.20">
    <property type="match status" value="1"/>
</dbReference>
<evidence type="ECO:0000256" key="2">
    <source>
        <dbReference type="ARBA" id="ARBA00012035"/>
    </source>
</evidence>
<dbReference type="InterPro" id="IPR029056">
    <property type="entry name" value="Ribokinase-like"/>
</dbReference>
<dbReference type="PANTHER" id="PTHR10584">
    <property type="entry name" value="SUGAR KINASE"/>
    <property type="match status" value="1"/>
</dbReference>
<dbReference type="InterPro" id="IPR011611">
    <property type="entry name" value="PfkB_dom"/>
</dbReference>
<feature type="binding site" evidence="12">
    <location>
        <position position="282"/>
    </location>
    <ligand>
        <name>substrate</name>
    </ligand>
</feature>
<feature type="active site" description="Proton acceptor" evidence="12">
    <location>
        <position position="282"/>
    </location>
</feature>
<feature type="binding site" evidence="12">
    <location>
        <begin position="45"/>
        <end position="49"/>
    </location>
    <ligand>
        <name>substrate</name>
    </ligand>
</feature>
<feature type="binding site" evidence="12">
    <location>
        <position position="148"/>
    </location>
    <ligand>
        <name>substrate</name>
    </ligand>
</feature>
<feature type="region of interest" description="Disordered" evidence="13">
    <location>
        <begin position="201"/>
        <end position="230"/>
    </location>
</feature>
<dbReference type="GO" id="GO:0016301">
    <property type="term" value="F:kinase activity"/>
    <property type="evidence" value="ECO:0007669"/>
    <property type="project" value="UniProtKB-KW"/>
</dbReference>
<dbReference type="EC" id="2.7.1.15" evidence="2 12"/>
<dbReference type="HAMAP" id="MF_01987">
    <property type="entry name" value="Ribokinase"/>
    <property type="match status" value="1"/>
</dbReference>
<sequence length="336" mass="32366">MTAPSTPGRVVAIGSVNIDRILRCPVLPAPGETVLAAGSAQGFGGKGANQAVAAAAMGAPTCLVARVGADPEGRAALADLRAAGVATDAVRTDPDAPTGLAVVLVDPAGENSIVVVPGANARLTGAEVAQALADLALTSADTVLTSGEVPEECIRATAAALPAGPRWIHNAAPAGVLPDWSGPGLRRPLLVANAVEAAQLTGRSADTAETTNETSETTDSTGDDSRDGTTTTAATTATALAALGDGAVVTLGAAGALVAAGGALHRVPAPEVAVVDTTGAGDVFCGALASRLAQGASLPEAAATAVAAGAFAVTALGARGALPRPTDLTGPAARPS</sequence>
<keyword evidence="9 12" id="KW-0460">Magnesium</keyword>
<evidence type="ECO:0000256" key="10">
    <source>
        <dbReference type="ARBA" id="ARBA00022958"/>
    </source>
</evidence>
<comment type="activity regulation">
    <text evidence="12">Activated by a monovalent cation that binds near, but not in, the active site. The most likely occupant of the site in vivo is potassium. Ion binding induces a conformational change that may alter substrate affinity.</text>
</comment>
<keyword evidence="5 12" id="KW-0479">Metal-binding</keyword>
<dbReference type="Pfam" id="PF00294">
    <property type="entry name" value="PfkB"/>
    <property type="match status" value="1"/>
</dbReference>
<keyword evidence="7 12" id="KW-0418">Kinase</keyword>
<evidence type="ECO:0000256" key="6">
    <source>
        <dbReference type="ARBA" id="ARBA00022741"/>
    </source>
</evidence>
<dbReference type="PRINTS" id="PR00990">
    <property type="entry name" value="RIBOKINASE"/>
</dbReference>
<evidence type="ECO:0000313" key="15">
    <source>
        <dbReference type="EMBL" id="WUQ82740.1"/>
    </source>
</evidence>
<dbReference type="EMBL" id="CP108110">
    <property type="protein sequence ID" value="WUQ82740.1"/>
    <property type="molecule type" value="Genomic_DNA"/>
</dbReference>
<feature type="binding site" evidence="12">
    <location>
        <begin position="250"/>
        <end position="255"/>
    </location>
    <ligand>
        <name>ATP</name>
        <dbReference type="ChEBI" id="CHEBI:30616"/>
    </ligand>
</feature>
<keyword evidence="12" id="KW-0963">Cytoplasm</keyword>
<organism evidence="15 16">
    <name type="scientific">Kitasatospora purpeofusca</name>
    <dbReference type="NCBI Taxonomy" id="67352"/>
    <lineage>
        <taxon>Bacteria</taxon>
        <taxon>Bacillati</taxon>
        <taxon>Actinomycetota</taxon>
        <taxon>Actinomycetes</taxon>
        <taxon>Kitasatosporales</taxon>
        <taxon>Streptomycetaceae</taxon>
        <taxon>Kitasatospora</taxon>
    </lineage>
</organism>
<keyword evidence="11 12" id="KW-0119">Carbohydrate metabolism</keyword>
<dbReference type="Proteomes" id="UP001432222">
    <property type="component" value="Chromosome"/>
</dbReference>
<dbReference type="SUPFAM" id="SSF53613">
    <property type="entry name" value="Ribokinase-like"/>
    <property type="match status" value="1"/>
</dbReference>
<keyword evidence="8 12" id="KW-0067">ATP-binding</keyword>
<feature type="binding site" evidence="12">
    <location>
        <begin position="17"/>
        <end position="19"/>
    </location>
    <ligand>
        <name>substrate</name>
    </ligand>
</feature>
<dbReference type="PROSITE" id="PS00584">
    <property type="entry name" value="PFKB_KINASES_2"/>
    <property type="match status" value="1"/>
</dbReference>
<feature type="binding site" evidence="12">
    <location>
        <position position="312"/>
    </location>
    <ligand>
        <name>K(+)</name>
        <dbReference type="ChEBI" id="CHEBI:29103"/>
    </ligand>
</feature>
<evidence type="ECO:0000256" key="11">
    <source>
        <dbReference type="ARBA" id="ARBA00023277"/>
    </source>
</evidence>
<feature type="domain" description="Carbohydrate kinase PfkB" evidence="14">
    <location>
        <begin position="9"/>
        <end position="323"/>
    </location>
</feature>
<comment type="cofactor">
    <cofactor evidence="12">
        <name>Mg(2+)</name>
        <dbReference type="ChEBI" id="CHEBI:18420"/>
    </cofactor>
    <text evidence="12">Requires a divalent cation, most likely magnesium in vivo, as an electrophilic catalyst to aid phosphoryl group transfer. It is the chelate of the metal and the nucleotide that is the actual substrate.</text>
</comment>
<feature type="binding site" evidence="12">
    <location>
        <position position="276"/>
    </location>
    <ligand>
        <name>K(+)</name>
        <dbReference type="ChEBI" id="CHEBI:29103"/>
    </ligand>
</feature>
<feature type="binding site" evidence="12">
    <location>
        <position position="193"/>
    </location>
    <ligand>
        <name>ATP</name>
        <dbReference type="ChEBI" id="CHEBI:30616"/>
    </ligand>
</feature>
<evidence type="ECO:0000256" key="4">
    <source>
        <dbReference type="ARBA" id="ARBA00022679"/>
    </source>
</evidence>
<dbReference type="InterPro" id="IPR011877">
    <property type="entry name" value="Ribokinase"/>
</dbReference>
<comment type="similarity">
    <text evidence="1">Belongs to the carbohydrate kinase pfkB family.</text>
</comment>
<feature type="binding site" evidence="12">
    <location>
        <position position="317"/>
    </location>
    <ligand>
        <name>K(+)</name>
        <dbReference type="ChEBI" id="CHEBI:29103"/>
    </ligand>
</feature>
<dbReference type="PANTHER" id="PTHR10584:SF166">
    <property type="entry name" value="RIBOKINASE"/>
    <property type="match status" value="1"/>
</dbReference>
<comment type="caution">
    <text evidence="12">Lacks conserved residue(s) required for the propagation of feature annotation.</text>
</comment>
<dbReference type="InterPro" id="IPR002139">
    <property type="entry name" value="Ribo/fructo_kinase"/>
</dbReference>
<gene>
    <name evidence="12" type="primary">rbsK</name>
    <name evidence="15" type="ORF">OHA16_06970</name>
</gene>
<dbReference type="InterPro" id="IPR002173">
    <property type="entry name" value="Carboh/pur_kinase_PfkB_CS"/>
</dbReference>
<protein>
    <recommendedName>
        <fullName evidence="3 12">Ribokinase</fullName>
        <shortName evidence="12">RK</shortName>
        <ecNumber evidence="2 12">2.7.1.15</ecNumber>
    </recommendedName>
</protein>
<evidence type="ECO:0000256" key="7">
    <source>
        <dbReference type="ARBA" id="ARBA00022777"/>
    </source>
</evidence>
<comment type="catalytic activity">
    <reaction evidence="12">
        <text>D-ribose + ATP = D-ribose 5-phosphate + ADP + H(+)</text>
        <dbReference type="Rhea" id="RHEA:13697"/>
        <dbReference type="ChEBI" id="CHEBI:15378"/>
        <dbReference type="ChEBI" id="CHEBI:30616"/>
        <dbReference type="ChEBI" id="CHEBI:47013"/>
        <dbReference type="ChEBI" id="CHEBI:78346"/>
        <dbReference type="ChEBI" id="CHEBI:456216"/>
        <dbReference type="EC" id="2.7.1.15"/>
    </reaction>
</comment>
<comment type="function">
    <text evidence="12">Catalyzes the phosphorylation of ribose at O-5 in a reaction requiring ATP and magnesium. The resulting D-ribose-5-phosphate can then be used either for sythesis of nucleotides, histidine, and tryptophan, or as a component of the pentose phosphate pathway.</text>
</comment>
<evidence type="ECO:0000256" key="1">
    <source>
        <dbReference type="ARBA" id="ARBA00005380"/>
    </source>
</evidence>
<name>A0ABZ1TWK0_9ACTN</name>
<feature type="binding site" evidence="12">
    <location>
        <begin position="281"/>
        <end position="282"/>
    </location>
    <ligand>
        <name>ATP</name>
        <dbReference type="ChEBI" id="CHEBI:30616"/>
    </ligand>
</feature>
<accession>A0ABZ1TWK0</accession>
<feature type="binding site" evidence="12">
    <location>
        <position position="278"/>
    </location>
    <ligand>
        <name>K(+)</name>
        <dbReference type="ChEBI" id="CHEBI:29103"/>
    </ligand>
</feature>
<evidence type="ECO:0000256" key="8">
    <source>
        <dbReference type="ARBA" id="ARBA00022840"/>
    </source>
</evidence>
<evidence type="ECO:0000313" key="16">
    <source>
        <dbReference type="Proteomes" id="UP001432222"/>
    </source>
</evidence>
<comment type="pathway">
    <text evidence="12">Carbohydrate metabolism; D-ribose degradation; D-ribose 5-phosphate from beta-D-ribopyranose: step 2/2.</text>
</comment>
<keyword evidence="16" id="KW-1185">Reference proteome</keyword>
<evidence type="ECO:0000256" key="9">
    <source>
        <dbReference type="ARBA" id="ARBA00022842"/>
    </source>
</evidence>
<reference evidence="15" key="1">
    <citation type="submission" date="2022-10" db="EMBL/GenBank/DDBJ databases">
        <title>The complete genomes of actinobacterial strains from the NBC collection.</title>
        <authorList>
            <person name="Joergensen T.S."/>
            <person name="Alvarez Arevalo M."/>
            <person name="Sterndorff E.B."/>
            <person name="Faurdal D."/>
            <person name="Vuksanovic O."/>
            <person name="Mourched A.-S."/>
            <person name="Charusanti P."/>
            <person name="Shaw S."/>
            <person name="Blin K."/>
            <person name="Weber T."/>
        </authorList>
    </citation>
    <scope>NUCLEOTIDE SEQUENCE</scope>
    <source>
        <strain evidence="15">NBC_00222</strain>
    </source>
</reference>
<comment type="subcellular location">
    <subcellularLocation>
        <location evidence="12">Cytoplasm</location>
    </subcellularLocation>
</comment>
<keyword evidence="4 12" id="KW-0808">Transferase</keyword>
<dbReference type="RefSeq" id="WP_328953788.1">
    <property type="nucleotide sequence ID" value="NZ_CP108110.1"/>
</dbReference>
<keyword evidence="6 12" id="KW-0547">Nucleotide-binding</keyword>
<comment type="subunit">
    <text evidence="12">Homodimer.</text>
</comment>
<evidence type="ECO:0000259" key="14">
    <source>
        <dbReference type="Pfam" id="PF00294"/>
    </source>
</evidence>